<comment type="caution">
    <text evidence="1">The sequence shown here is derived from an EMBL/GenBank/DDBJ whole genome shotgun (WGS) entry which is preliminary data.</text>
</comment>
<sequence>MRILWGRRRTAQWCPQTLWQSSEGRQSCATEQGLLWGRLDNYVERRGRSWSTATTPVVEAGLLSCPDNPPGRRRRAQWCLRALKKSSGRKRGCDTE</sequence>
<dbReference type="AlphaFoldDB" id="A0AAV7UFM7"/>
<accession>A0AAV7UFM7</accession>
<dbReference type="EMBL" id="JANPWB010000005">
    <property type="protein sequence ID" value="KAJ1187833.1"/>
    <property type="molecule type" value="Genomic_DNA"/>
</dbReference>
<proteinExistence type="predicted"/>
<keyword evidence="2" id="KW-1185">Reference proteome</keyword>
<protein>
    <submittedName>
        <fullName evidence="1">Uncharacterized protein</fullName>
    </submittedName>
</protein>
<dbReference type="Proteomes" id="UP001066276">
    <property type="component" value="Chromosome 3_1"/>
</dbReference>
<evidence type="ECO:0000313" key="2">
    <source>
        <dbReference type="Proteomes" id="UP001066276"/>
    </source>
</evidence>
<organism evidence="1 2">
    <name type="scientific">Pleurodeles waltl</name>
    <name type="common">Iberian ribbed newt</name>
    <dbReference type="NCBI Taxonomy" id="8319"/>
    <lineage>
        <taxon>Eukaryota</taxon>
        <taxon>Metazoa</taxon>
        <taxon>Chordata</taxon>
        <taxon>Craniata</taxon>
        <taxon>Vertebrata</taxon>
        <taxon>Euteleostomi</taxon>
        <taxon>Amphibia</taxon>
        <taxon>Batrachia</taxon>
        <taxon>Caudata</taxon>
        <taxon>Salamandroidea</taxon>
        <taxon>Salamandridae</taxon>
        <taxon>Pleurodelinae</taxon>
        <taxon>Pleurodeles</taxon>
    </lineage>
</organism>
<evidence type="ECO:0000313" key="1">
    <source>
        <dbReference type="EMBL" id="KAJ1187833.1"/>
    </source>
</evidence>
<name>A0AAV7UFM7_PLEWA</name>
<reference evidence="1" key="1">
    <citation type="journal article" date="2022" name="bioRxiv">
        <title>Sequencing and chromosome-scale assembly of the giantPleurodeles waltlgenome.</title>
        <authorList>
            <person name="Brown T."/>
            <person name="Elewa A."/>
            <person name="Iarovenko S."/>
            <person name="Subramanian E."/>
            <person name="Araus A.J."/>
            <person name="Petzold A."/>
            <person name="Susuki M."/>
            <person name="Suzuki K.-i.T."/>
            <person name="Hayashi T."/>
            <person name="Toyoda A."/>
            <person name="Oliveira C."/>
            <person name="Osipova E."/>
            <person name="Leigh N.D."/>
            <person name="Simon A."/>
            <person name="Yun M.H."/>
        </authorList>
    </citation>
    <scope>NUCLEOTIDE SEQUENCE</scope>
    <source>
        <strain evidence="1">20211129_DDA</strain>
        <tissue evidence="1">Liver</tissue>
    </source>
</reference>
<gene>
    <name evidence="1" type="ORF">NDU88_004601</name>
</gene>